<dbReference type="Gene3D" id="1.10.287.130">
    <property type="match status" value="1"/>
</dbReference>
<evidence type="ECO:0000256" key="4">
    <source>
        <dbReference type="ARBA" id="ARBA00022679"/>
    </source>
</evidence>
<protein>
    <recommendedName>
        <fullName evidence="2">histidine kinase</fullName>
        <ecNumber evidence="2">2.7.13.3</ecNumber>
    </recommendedName>
</protein>
<evidence type="ECO:0000313" key="9">
    <source>
        <dbReference type="Proteomes" id="UP000248198"/>
    </source>
</evidence>
<gene>
    <name evidence="8" type="ORF">B0O44_109143</name>
</gene>
<comment type="catalytic activity">
    <reaction evidence="1">
        <text>ATP + protein L-histidine = ADP + protein N-phospho-L-histidine.</text>
        <dbReference type="EC" id="2.7.13.3"/>
    </reaction>
</comment>
<keyword evidence="4" id="KW-0808">Transferase</keyword>
<feature type="domain" description="Histidine kinase" evidence="7">
    <location>
        <begin position="269"/>
        <end position="485"/>
    </location>
</feature>
<dbReference type="EC" id="2.7.13.3" evidence="2"/>
<dbReference type="PRINTS" id="PR00344">
    <property type="entry name" value="BCTRLSENSOR"/>
</dbReference>
<dbReference type="InterPro" id="IPR003661">
    <property type="entry name" value="HisK_dim/P_dom"/>
</dbReference>
<evidence type="ECO:0000256" key="3">
    <source>
        <dbReference type="ARBA" id="ARBA00022553"/>
    </source>
</evidence>
<dbReference type="Proteomes" id="UP000248198">
    <property type="component" value="Unassembled WGS sequence"/>
</dbReference>
<dbReference type="InterPro" id="IPR004358">
    <property type="entry name" value="Sig_transdc_His_kin-like_C"/>
</dbReference>
<dbReference type="InterPro" id="IPR005467">
    <property type="entry name" value="His_kinase_dom"/>
</dbReference>
<dbReference type="SUPFAM" id="SSF47384">
    <property type="entry name" value="Homodimeric domain of signal transducing histidine kinase"/>
    <property type="match status" value="1"/>
</dbReference>
<evidence type="ECO:0000256" key="2">
    <source>
        <dbReference type="ARBA" id="ARBA00012438"/>
    </source>
</evidence>
<evidence type="ECO:0000256" key="6">
    <source>
        <dbReference type="SAM" id="Phobius"/>
    </source>
</evidence>
<sequence length="485" mass="56101">MKWLSSKYAYPLMVLSLVLSIVLQAVWLRQLFISQKALLKQNLEVIVSTTAKNVMYHSVVADPGAHKRFDQLGRLKSFFMSDQWMQMRRAYDDLKVDGLRSRFDYNIDNDSTVISMKFNFSNVPGKKNLPANIHFNNQSEQVQQAAEFRSRTLMDSLVNDTLRKTGLWQKIGYALYDYGRDTLVHLSVPKKMFEHAAYRSGVYSYNLKHLHKYQLIVLRLNWFVLYTMRYYVFSSALMIFFTALAFYFILRLMKNQRLYADAKIAFTSNMTHEFKTPVATVAVALESIKKYQLSQQPEKLNNYLDISLSELQRLNIMIEKVLHLNEDGLTFHKAPYDVIDGIDKVLDSLKVQTEHYRAVLRFQPDRTEPCFVMADALQLSSVFYNLIDNALKYASPNAVIEISCFREKENIVVFVGDNGPGIEEIYKNKIFERFFRIPDQDVHNVKGSGLGLHYVKEIVEEHGGKISMKSEIGKGTTFKISIPAI</sequence>
<reference evidence="8 9" key="1">
    <citation type="submission" date="2018-06" db="EMBL/GenBank/DDBJ databases">
        <title>Genomic Encyclopedia of Archaeal and Bacterial Type Strains, Phase II (KMG-II): from individual species to whole genera.</title>
        <authorList>
            <person name="Goeker M."/>
        </authorList>
    </citation>
    <scope>NUCLEOTIDE SEQUENCE [LARGE SCALE GENOMIC DNA]</scope>
    <source>
        <strain evidence="8 9">DSM 27372</strain>
    </source>
</reference>
<dbReference type="InterPro" id="IPR003594">
    <property type="entry name" value="HATPase_dom"/>
</dbReference>
<dbReference type="GO" id="GO:0000155">
    <property type="term" value="F:phosphorelay sensor kinase activity"/>
    <property type="evidence" value="ECO:0007669"/>
    <property type="project" value="InterPro"/>
</dbReference>
<keyword evidence="6" id="KW-1133">Transmembrane helix</keyword>
<accession>A0A318ULT9</accession>
<feature type="transmembrane region" description="Helical" evidence="6">
    <location>
        <begin position="230"/>
        <end position="250"/>
    </location>
</feature>
<name>A0A318ULT9_9SPHI</name>
<dbReference type="SMART" id="SM00388">
    <property type="entry name" value="HisKA"/>
    <property type="match status" value="1"/>
</dbReference>
<dbReference type="Pfam" id="PF00512">
    <property type="entry name" value="HisKA"/>
    <property type="match status" value="1"/>
</dbReference>
<evidence type="ECO:0000313" key="8">
    <source>
        <dbReference type="EMBL" id="PYF70051.1"/>
    </source>
</evidence>
<dbReference type="PANTHER" id="PTHR43547">
    <property type="entry name" value="TWO-COMPONENT HISTIDINE KINASE"/>
    <property type="match status" value="1"/>
</dbReference>
<dbReference type="PROSITE" id="PS50109">
    <property type="entry name" value="HIS_KIN"/>
    <property type="match status" value="1"/>
</dbReference>
<keyword evidence="5 8" id="KW-0418">Kinase</keyword>
<dbReference type="Gene3D" id="3.30.565.10">
    <property type="entry name" value="Histidine kinase-like ATPase, C-terminal domain"/>
    <property type="match status" value="1"/>
</dbReference>
<keyword evidence="9" id="KW-1185">Reference proteome</keyword>
<dbReference type="SUPFAM" id="SSF55874">
    <property type="entry name" value="ATPase domain of HSP90 chaperone/DNA topoisomerase II/histidine kinase"/>
    <property type="match status" value="1"/>
</dbReference>
<keyword evidence="6" id="KW-0812">Transmembrane</keyword>
<evidence type="ECO:0000256" key="1">
    <source>
        <dbReference type="ARBA" id="ARBA00000085"/>
    </source>
</evidence>
<dbReference type="InterPro" id="IPR036890">
    <property type="entry name" value="HATPase_C_sf"/>
</dbReference>
<dbReference type="EMBL" id="QKLU01000009">
    <property type="protein sequence ID" value="PYF70051.1"/>
    <property type="molecule type" value="Genomic_DNA"/>
</dbReference>
<evidence type="ECO:0000259" key="7">
    <source>
        <dbReference type="PROSITE" id="PS50109"/>
    </source>
</evidence>
<evidence type="ECO:0000256" key="5">
    <source>
        <dbReference type="ARBA" id="ARBA00022777"/>
    </source>
</evidence>
<proteinExistence type="predicted"/>
<dbReference type="CDD" id="cd00082">
    <property type="entry name" value="HisKA"/>
    <property type="match status" value="1"/>
</dbReference>
<organism evidence="8 9">
    <name type="scientific">Pedobacter nutrimenti</name>
    <dbReference type="NCBI Taxonomy" id="1241337"/>
    <lineage>
        <taxon>Bacteria</taxon>
        <taxon>Pseudomonadati</taxon>
        <taxon>Bacteroidota</taxon>
        <taxon>Sphingobacteriia</taxon>
        <taxon>Sphingobacteriales</taxon>
        <taxon>Sphingobacteriaceae</taxon>
        <taxon>Pedobacter</taxon>
    </lineage>
</organism>
<dbReference type="RefSeq" id="WP_110834228.1">
    <property type="nucleotide sequence ID" value="NZ_QKLU01000009.1"/>
</dbReference>
<dbReference type="InterPro" id="IPR036097">
    <property type="entry name" value="HisK_dim/P_sf"/>
</dbReference>
<keyword evidence="6" id="KW-0472">Membrane</keyword>
<dbReference type="CDD" id="cd00075">
    <property type="entry name" value="HATPase"/>
    <property type="match status" value="1"/>
</dbReference>
<dbReference type="PANTHER" id="PTHR43547:SF2">
    <property type="entry name" value="HYBRID SIGNAL TRANSDUCTION HISTIDINE KINASE C"/>
    <property type="match status" value="1"/>
</dbReference>
<dbReference type="FunFam" id="3.30.565.10:FF:000006">
    <property type="entry name" value="Sensor histidine kinase WalK"/>
    <property type="match status" value="1"/>
</dbReference>
<dbReference type="AlphaFoldDB" id="A0A318ULT9"/>
<keyword evidence="3" id="KW-0597">Phosphoprotein</keyword>
<dbReference type="Pfam" id="PF02518">
    <property type="entry name" value="HATPase_c"/>
    <property type="match status" value="1"/>
</dbReference>
<comment type="caution">
    <text evidence="8">The sequence shown here is derived from an EMBL/GenBank/DDBJ whole genome shotgun (WGS) entry which is preliminary data.</text>
</comment>
<dbReference type="SMART" id="SM00387">
    <property type="entry name" value="HATPase_c"/>
    <property type="match status" value="1"/>
</dbReference>
<dbReference type="OrthoDB" id="921707at2"/>